<dbReference type="InterPro" id="IPR057670">
    <property type="entry name" value="SH3_retrovirus"/>
</dbReference>
<dbReference type="InterPro" id="IPR025724">
    <property type="entry name" value="GAG-pre-integrase_dom"/>
</dbReference>
<dbReference type="Gene3D" id="3.30.420.10">
    <property type="entry name" value="Ribonuclease H-like superfamily/Ribonuclease H"/>
    <property type="match status" value="2"/>
</dbReference>
<feature type="region of interest" description="Disordered" evidence="4">
    <location>
        <begin position="4245"/>
        <end position="4278"/>
    </location>
</feature>
<evidence type="ECO:0000313" key="8">
    <source>
        <dbReference type="Proteomes" id="UP001172457"/>
    </source>
</evidence>
<keyword evidence="3" id="KW-0175">Coiled coil</keyword>
<feature type="compositionally biased region" description="Polar residues" evidence="4">
    <location>
        <begin position="4769"/>
        <end position="4780"/>
    </location>
</feature>
<dbReference type="CDD" id="cd09272">
    <property type="entry name" value="RNase_HI_RT_Ty1"/>
    <property type="match status" value="2"/>
</dbReference>
<name>A0AA38TJZ2_9ASTR</name>
<dbReference type="InterPro" id="IPR013103">
    <property type="entry name" value="RVT_2"/>
</dbReference>
<dbReference type="InterPro" id="IPR036875">
    <property type="entry name" value="Znf_CCHC_sf"/>
</dbReference>
<dbReference type="Gene3D" id="3.30.70.270">
    <property type="match status" value="1"/>
</dbReference>
<dbReference type="SUPFAM" id="SSF56672">
    <property type="entry name" value="DNA/RNA polymerases"/>
    <property type="match status" value="3"/>
</dbReference>
<feature type="coiled-coil region" evidence="3">
    <location>
        <begin position="479"/>
        <end position="541"/>
    </location>
</feature>
<feature type="region of interest" description="Disordered" evidence="4">
    <location>
        <begin position="2437"/>
        <end position="2461"/>
    </location>
</feature>
<feature type="domain" description="CCHC-type" evidence="5">
    <location>
        <begin position="2063"/>
        <end position="2077"/>
    </location>
</feature>
<dbReference type="SUPFAM" id="SSF57756">
    <property type="entry name" value="Retrovirus zinc finger-like domains"/>
    <property type="match status" value="2"/>
</dbReference>
<feature type="coiled-coil region" evidence="3">
    <location>
        <begin position="2202"/>
        <end position="2268"/>
    </location>
</feature>
<feature type="region of interest" description="Disordered" evidence="4">
    <location>
        <begin position="423"/>
        <end position="456"/>
    </location>
</feature>
<feature type="region of interest" description="Disordered" evidence="4">
    <location>
        <begin position="346"/>
        <end position="376"/>
    </location>
</feature>
<feature type="region of interest" description="Disordered" evidence="4">
    <location>
        <begin position="4200"/>
        <end position="4219"/>
    </location>
</feature>
<evidence type="ECO:0000256" key="2">
    <source>
        <dbReference type="PROSITE-ProRule" id="PRU00047"/>
    </source>
</evidence>
<dbReference type="GO" id="GO:0015074">
    <property type="term" value="P:DNA integration"/>
    <property type="evidence" value="ECO:0007669"/>
    <property type="project" value="InterPro"/>
</dbReference>
<feature type="region of interest" description="Disordered" evidence="4">
    <location>
        <begin position="4801"/>
        <end position="4833"/>
    </location>
</feature>
<feature type="compositionally biased region" description="Low complexity" evidence="4">
    <location>
        <begin position="4649"/>
        <end position="4661"/>
    </location>
</feature>
<keyword evidence="1" id="KW-0645">Protease</keyword>
<dbReference type="GO" id="GO:0004190">
    <property type="term" value="F:aspartic-type endopeptidase activity"/>
    <property type="evidence" value="ECO:0007669"/>
    <property type="project" value="UniProtKB-KW"/>
</dbReference>
<feature type="region of interest" description="Disordered" evidence="4">
    <location>
        <begin position="2314"/>
        <end position="2341"/>
    </location>
</feature>
<dbReference type="Gene3D" id="4.10.60.10">
    <property type="entry name" value="Zinc finger, CCHC-type"/>
    <property type="match status" value="2"/>
</dbReference>
<dbReference type="SMART" id="SM00343">
    <property type="entry name" value="ZnF_C2HC"/>
    <property type="match status" value="3"/>
</dbReference>
<organism evidence="7 8">
    <name type="scientific">Centaurea solstitialis</name>
    <name type="common">yellow star-thistle</name>
    <dbReference type="NCBI Taxonomy" id="347529"/>
    <lineage>
        <taxon>Eukaryota</taxon>
        <taxon>Viridiplantae</taxon>
        <taxon>Streptophyta</taxon>
        <taxon>Embryophyta</taxon>
        <taxon>Tracheophyta</taxon>
        <taxon>Spermatophyta</taxon>
        <taxon>Magnoliopsida</taxon>
        <taxon>eudicotyledons</taxon>
        <taxon>Gunneridae</taxon>
        <taxon>Pentapetalae</taxon>
        <taxon>asterids</taxon>
        <taxon>campanulids</taxon>
        <taxon>Asterales</taxon>
        <taxon>Asteraceae</taxon>
        <taxon>Carduoideae</taxon>
        <taxon>Cardueae</taxon>
        <taxon>Centaureinae</taxon>
        <taxon>Centaurea</taxon>
    </lineage>
</organism>
<dbReference type="PROSITE" id="PS50994">
    <property type="entry name" value="INTEGRASE"/>
    <property type="match status" value="2"/>
</dbReference>
<feature type="compositionally biased region" description="Low complexity" evidence="4">
    <location>
        <begin position="430"/>
        <end position="450"/>
    </location>
</feature>
<sequence>MAFQAKDNYFDTGSAGKLPRFNKDNFSLWKTRMKLFLSGSDPQIPYFLENGPHVPTQPVHAIPAAGDQPPIPARELVKPITDWNDEDRRLVNIDTQARSLIAMSLLDDVFHSVCHLRSAKEIWDTLCVQYEGTAVLMESRKIFLVRQYESFIHQKDETLSQIHQRFNCLLIDLKTIGTIYPNSEVVTKFMEALPKHWETYTSCLTMSKDIKTLTLSELYSILLNREQQKKLKKNLIRDTKDSKSTSVALVSDSVPTVATPSSVIITELESSDFDMSDSDPDFNESLALLTRSFKKFAKKGNFQRRKPLTLTDKPKTESVDKATATCYNCQGKGHFANDCRYKKSQFAPSSTKSSSKNPKYQRLKEKYKKMKSQRKGKGLIAEDCDWDDVSSDDSSDEEDTQVALMAIIEEPTLAIMAKIEEVPEEVPTQAPEASSSTPPEASTSATESTSQVPTPVVPLESLTQLDLVTLDLYKALNGKTSAEKMNIDLRDQLRECQEKIKQLTILEESYKDQVTVNQTLCIEREKALAAKERALAELNAEKVTIKGWSDAYEKVDEILASGRNVKNKKGLGFTSGCPRPDRAPKSKKKTAKEKSKTVTPSKTKNPKPKNKVLVGGPSVSGTKFFSQSPAPRLKIDLKQKIKEKKPIPPLSNAKGILGTGPAHLKFKDFLDPTNRFQYRKCYHCGFNDYIASKCPDATKTEKSAKVKKTSKTDNSVKGKKVVKTVPSVKTPASRTDNSVKAVTNSTSPTDISGSIVLWVPPGMLKGRAWLEAPINSMAQSLVFFFYVANEKLETYCRGDPEAELREFCECTVESPLEVKCRTRGSFDYEGQRVKIRTPGGGVLLIGKRIDETTKVVFDGENKRICSLSRSQLFDVFLEDRSSFRVPSCEGDKRGHAGDCVQIKVRMFRVRSDDVRITNALAMFMDLTNRVSTLMLDRSVIVFTYDILIYSKSKGEHVKLLVEVLETLRKERLYSKFSKLQMVHPRLLGICDVFGKAYEKDCEAVGVFSIAKSRSSSCLESCVTNPATGGRGKKVAVVMRVLLMRLTVMTAVLELIKSSQVDAVKETPVQYRVPSSDRRSKREAIPTLEDMLRACVLDFGGTRDIYLSVAGFLYNSSLHASIAMPPYEMLYGWRCKTPFVGERLTSLRKCLVDESDHIPTSDIQMGELCWEAICRVGKEDQNVAEQRDGTSESPMGSSQGDKGIWYLDSGCSRHMTGSKSVLSNYGEERGPAVTFGGNGKGQTRGYGTLTNGVTTFKRVAYVEGLMHNLLSISQLCDKNHKVSFSKKKCKVKNRRKEVILTGVRHADIYIINMNTSTDNFCFVSLCSACEKGKQTRASFKSKQIFSISSPLQLLHMDLFGPVNVQSIAEKKYTLVIVDEYSRYTWVFFLRTKSDAPEEIILFVRKMERLNNLIVRSIRSDHGTEFKNSTLETFFDQKANLATQFWAEAVNTTCYTQNRSLIVKRFRRTPYELFRNRKPSIEHLHIFGCGCYILNNKDNLGKFDSKSDDGIFLGYSSISKTYRVFNKRRQAIEETIHVKFDESGPTFPHPHDNFEINQWADSFFQVPDIPIADPSPQDLPNGFEENPPTPPTQIFIPPIINATPITQVTPPEPDQPTDSEDFSQTTVSEPAPANLLPDQSVNEASTSGQVYQPPALRWTKDHPIDQVLGNPSSGVKTRRQSGNICLYVNFISENEPKEIDESLRDPAWVSAMQEELAEFIRNNVWLLARLVAQGYRQEEGIDYDETFAPVARLEAIRLFLAFAAHMNFKVFQMDIKNAFLNGKLNEEVYVAQPPGFVDPKFPDHVYKLNKALYGLKQAPRACSVKMSRDLLSMGSKSKPPVLQIGEYPQWRVRMIQFLNNIDKTLMVSIQEGPIKPYIDIPGTPETATTPAIEPRCVFKLFRHYNELENIRAELDDKALTLLTIAIPNDLFNRVDSRNTAKELWDELEKTVSRDGKINTSESKSVLSSGSKKKSHSKALVTELSDSDSETVEDDSSESDVDLKRVADKLALLSSSIHKRYGKKKFYSKPKFDNYKRDKYKPKEYEKRPERKSYDKDKTDEKGNVCFNCGKPGHFVKDCRAPKVRDFDYYSKKAQLAKRKSEGKVLMAEEECWYDDTSDDEDSAHFTQVHYNLMASVEETINLHKETEASNEVSQTPSDSDMSDNDACSLEEQFLILKTEFDDLKEKIKFERARVIDFSNECELYKSLADDRELEKAEIRNEKAKLESQISEMKSALVNLESEAYAKIKHLEDLNIKRGQTQQTLKLLTNNLKDTRFYNPKMGLGLPETDVLKKAPKGLYQFDNLSFPKINETFVKSGSSVSDSSNKGKEKVVDDSSDSFSDSKPKRKNNFDFTCDFQYDALNQSYKTRKPEFSHAQCVSLYSQDVKPFSNESEKLSKDIENESTTTESTPKSEDNTSELAKEMDCENLSEFIQVNNLSENKSVSDYESDSDSDKTKPCFDSDNDDDLKEDGYLMYKSVDSMVEGDILKSELKLPDVEFGAVFEKPKSSTQDKPNVVNVSSDSGISKDEKSSCTLSKSETCSINFDASTFKVGSTSCATLETSSKDSSDVCSVPKTPINSSSSDSTDLKSFKRHGLGWKKKDSKKKKRFVKKSFVDDANKCYLNVRFNDHVNKKRSSGVSHDKSRAYSFDHRAKVFSAKMKNLSKAKDKSVDVKFARHMWYVDSGCSRHMTGYKELLHNYVERPGGTVSFGNKTTGVIKGYGILTNGKVSIKKVLYVEGLSHNIFSASQFCDGYNIVLFSIINCLIINSDGVEIFEGRRFYNLYVVDFPVIDSSKPVCLFSKATKGESWLWHRRFSHQNFSDISKLANGGLVKGLPKLTFDRDSLCPACQMGKMKRSAYTPQQNGVVERRNRTLVEAARTMLAYSGFPLTFWAEAVSTACFSHNRTIITKRFKKTPYHIINRRVPNVKFFHVFGCRCYILNNRDNLGEFDKKADEGYFLGYSLTSKTFRVYNKRTKMVMETVYVTFDETVFMTSEHNSSELGIHSQASTTTSDTITDPNSSELDLLFMDAFLDICADNEDLILSRNPRVDIHDVPEPSSVNDSGPSENICSTSNSDQVIPVPSVEQSELTPDDHSEIPAIIDENDSQNNLDDLAILLAQLKWTRAHPLYNVIGDVNDGIKTRSASANYCLYKSFLSKIEPKNVSQALDDSDWLLAMQEELLQIKRNKVYRLVPRPQDKSIIKTKWIFRNKKDESGLIVRNKARLVAKGYSQQEGIDYDETFAPVARIEAIRIFLAYAAHKNIKVFQMDVKSAFLNGVLHEEVYIEQPEGFVDPDFPDHVCILDKPLYGLKQAPRAWYETLTNHLLSKGFKRGTIDTTLFLKKEGDDLLLVQIYVDDIIFGSTNPELCTKFSKIMETEFEMSMMGELKFFLGIQVKQNPDGIFINQSKYIKDMLKKFHMTDCSPIKTPMPTGNLLGPDLAGKSVDQKIYRSMIGSLLYLTATRPDIMFATCFCARFQANPKESHLAAVKRILRYLKGTPELGLWYPKDSSFELISFTDSDYGGCKLDRKSTSGSCQFLGDKLVSWTSKKQNCVSTSTAEAEYVAAASCCSQVLWMKTQLLDYGYKLKRVPIYCDSESAIAITSNPVQQSKTKHIDIRYHFIKDNVEKGNIEMFFVQTDYQLADLFTKPLDEKRFNFLVSKLGIPTDSCVVSGFSQLNLNLKRFGLLYGIDGLQIKQSEKGIFINQASRPDTMYSTCLCARYQAEPKESHLTAVKRIFRYLKATPNLGLWYSKDSGFDLTAYSDSDFAGCKIDRKSTTGGCHLLGGKLVSSTSKKQNSVSTSTAEAEYVAAGICCAQVIWLRNQLQDYDIQLSKIPIYCDNTSAIAIANNPVLHSKTKHIEVRYHFIRDHVMNGDIELHFVPTEYQLADLFTKPLDVTRFNMLISELGMMAATTSTSLDAQLSSEATTLLTATGSLPVVIPQHDIQFKGINLISLFDIPASKEYLKPARDFLLNSPLKTAFTINPRPNKPLLLQLWSTATMVQERNSKAKMHEVIKFQIKEYIISFGIGTLRNVLQISKKKRYPPPPSAEEVITLLDDIGYRWLEKEGVPLTKTAATVHKTGLNATFYYIWNTFGLCLTGKTGSTEQFPTVIQNMVYSAIKNRKFDYVRHIWDDMVKKIKNKNRVVHVPYTRFFSAVLELHMGDAYPTEGNFNNYALGVKFLDHVPSRPDDVPLSAVLVVPSRQDADEQLASPPSQGMFSLFSSKPSSSPSLHAMSVANPLLTSPAATTSSALLKRPPPSGSTPPPQPKRAKSKAQKKKKAPVAGKKYYLTLPQIFNRPSPLSKTSLPADTPAPQSQEPEVVLLEHSESVEGNCSDALLTSGNIIKQIIAIPSSEKAIESSSVHLATYVTGSFGAATSLGHSQPQPNDPFDEFVFTDSERQLSAAELRRQSAERQLQEARAALQQQEDAHKARLQALELELASAKATAAAAEAAAATATAAATAATPPPTGVILTIPCLDNIHDKVSQVATSSNSLQASIEDLKATALPTLSTAVNTSSNSLTSFQDAVVQRLEAQEAGLRALQKKVTDLSTAVTAITTDPPPPPAFTSADRDLLQSLITSSFITRKLQTNMASLLQRGGGTNEDEDDDDDENDDEDDDFIVEKIPASTPTPGPAQSQGENPGAPGMSIPPSSPSSSDNLPISSLLKSKPTPETITLTDTSSEDSPSNNLQIVVYQPPKQPTPEPTPEPTPQPTPEPETQADSEFQDVNFGSVTGEIIHLMENSRSEAIRTELRKMIFRVTPLNPETTPLNPTRFNSEASSSRTPEIQAPPETVCLSSDDEFISDDFSTLASSPRSPPSNSPRSEGENYPDNSNALNRDGRLDAEYEEAIKAQEEHNKKQKEAFLSAQAARRLASDFVEEDDEISADPLLAQKAALKVFNRNAEEQAEEVNTELDWCRDRLHLRKHGAAISGIRLHRTCGKRGNPGKTWITVKRSGVKDVEHTLDKLDRYNLSEWNEIRSLLPKANKNYRAEVEEVINGLIARIRRKTEILDDLLQPSSAQPKPPVRRSAGTSTRRPTPCMPRTAYKPMDLSMLDLSFPSGVSLSEGQVIREPVHGICVGDNFNILRFQRFSELHKAPTEHLVSVIFIAQKIKNKDNKEFVRAVRAILDERIATGETPITVQVKTEEISEGSDS</sequence>
<dbReference type="GO" id="GO:0003676">
    <property type="term" value="F:nucleic acid binding"/>
    <property type="evidence" value="ECO:0007669"/>
    <property type="project" value="InterPro"/>
</dbReference>
<evidence type="ECO:0008006" key="9">
    <source>
        <dbReference type="Google" id="ProtNLM"/>
    </source>
</evidence>
<feature type="compositionally biased region" description="Low complexity" evidence="4">
    <location>
        <begin position="4758"/>
        <end position="4768"/>
    </location>
</feature>
<feature type="domain" description="Integrase catalytic" evidence="6">
    <location>
        <begin position="1345"/>
        <end position="1467"/>
    </location>
</feature>
<feature type="compositionally biased region" description="Polar residues" evidence="4">
    <location>
        <begin position="2505"/>
        <end position="2521"/>
    </location>
</feature>
<reference evidence="7" key="1">
    <citation type="submission" date="2023-03" db="EMBL/GenBank/DDBJ databases">
        <title>Chromosome-scale reference genome and RAD-based genetic map of yellow starthistle (Centaurea solstitialis) reveal putative structural variation and QTLs associated with invader traits.</title>
        <authorList>
            <person name="Reatini B."/>
            <person name="Cang F.A."/>
            <person name="Jiang Q."/>
            <person name="Mckibben M.T.W."/>
            <person name="Barker M.S."/>
            <person name="Rieseberg L.H."/>
            <person name="Dlugosch K.M."/>
        </authorList>
    </citation>
    <scope>NUCLEOTIDE SEQUENCE</scope>
    <source>
        <strain evidence="7">CAN-66</strain>
        <tissue evidence="7">Leaf</tissue>
    </source>
</reference>
<feature type="compositionally biased region" description="Acidic residues" evidence="4">
    <location>
        <begin position="1982"/>
        <end position="1995"/>
    </location>
</feature>
<proteinExistence type="predicted"/>
<dbReference type="Pfam" id="PF00098">
    <property type="entry name" value="zf-CCHC"/>
    <property type="match status" value="2"/>
</dbReference>
<feature type="compositionally biased region" description="Basic residues" evidence="4">
    <location>
        <begin position="4264"/>
        <end position="4276"/>
    </location>
</feature>
<feature type="region of interest" description="Disordered" evidence="4">
    <location>
        <begin position="2558"/>
        <end position="2583"/>
    </location>
</feature>
<evidence type="ECO:0000313" key="7">
    <source>
        <dbReference type="EMBL" id="KAJ9552837.1"/>
    </source>
</evidence>
<keyword evidence="1" id="KW-0064">Aspartyl protease</keyword>
<dbReference type="Pfam" id="PF13976">
    <property type="entry name" value="gag_pre-integrs"/>
    <property type="match status" value="1"/>
</dbReference>
<feature type="region of interest" description="Disordered" evidence="4">
    <location>
        <begin position="1974"/>
        <end position="1995"/>
    </location>
</feature>
<feature type="compositionally biased region" description="Low complexity" evidence="4">
    <location>
        <begin position="346"/>
        <end position="358"/>
    </location>
</feature>
<dbReference type="InterPro" id="IPR012337">
    <property type="entry name" value="RNaseH-like_sf"/>
</dbReference>
<keyword evidence="1" id="KW-0378">Hydrolase</keyword>
<dbReference type="Pfam" id="PF25597">
    <property type="entry name" value="SH3_retrovirus"/>
    <property type="match status" value="2"/>
</dbReference>
<keyword evidence="8" id="KW-1185">Reference proteome</keyword>
<dbReference type="InterPro" id="IPR043502">
    <property type="entry name" value="DNA/RNA_pol_sf"/>
</dbReference>
<feature type="compositionally biased region" description="Pro residues" evidence="4">
    <location>
        <begin position="4251"/>
        <end position="4263"/>
    </location>
</feature>
<feature type="compositionally biased region" description="Polar residues" evidence="4">
    <location>
        <begin position="3055"/>
        <end position="3073"/>
    </location>
</feature>
<feature type="region of interest" description="Disordered" evidence="4">
    <location>
        <begin position="569"/>
        <end position="618"/>
    </location>
</feature>
<dbReference type="PROSITE" id="PS50158">
    <property type="entry name" value="ZF_CCHC"/>
    <property type="match status" value="2"/>
</dbReference>
<dbReference type="Pfam" id="PF22936">
    <property type="entry name" value="Pol_BBD"/>
    <property type="match status" value="2"/>
</dbReference>
<evidence type="ECO:0000256" key="3">
    <source>
        <dbReference type="SAM" id="Coils"/>
    </source>
</evidence>
<feature type="compositionally biased region" description="Polar residues" evidence="4">
    <location>
        <begin position="4623"/>
        <end position="4635"/>
    </location>
</feature>
<dbReference type="InterPro" id="IPR043128">
    <property type="entry name" value="Rev_trsase/Diguanyl_cyclase"/>
</dbReference>
<feature type="region of interest" description="Disordered" evidence="4">
    <location>
        <begin position="3051"/>
        <end position="3073"/>
    </location>
</feature>
<feature type="compositionally biased region" description="Pro residues" evidence="4">
    <location>
        <begin position="4693"/>
        <end position="4711"/>
    </location>
</feature>
<dbReference type="InterPro" id="IPR001878">
    <property type="entry name" value="Znf_CCHC"/>
</dbReference>
<dbReference type="GO" id="GO:0008270">
    <property type="term" value="F:zinc ion binding"/>
    <property type="evidence" value="ECO:0007669"/>
    <property type="project" value="UniProtKB-KW"/>
</dbReference>
<dbReference type="PANTHER" id="PTHR11439:SF495">
    <property type="entry name" value="REVERSE TRANSCRIPTASE, RNA-DEPENDENT DNA POLYMERASE-RELATED"/>
    <property type="match status" value="1"/>
</dbReference>
<feature type="compositionally biased region" description="Basic residues" evidence="4">
    <location>
        <begin position="359"/>
        <end position="376"/>
    </location>
</feature>
<keyword evidence="2" id="KW-0479">Metal-binding</keyword>
<dbReference type="Pfam" id="PF14223">
    <property type="entry name" value="Retrotran_gag_2"/>
    <property type="match status" value="1"/>
</dbReference>
<accession>A0AA38TJZ2</accession>
<evidence type="ECO:0000259" key="5">
    <source>
        <dbReference type="PROSITE" id="PS50158"/>
    </source>
</evidence>
<feature type="domain" description="CCHC-type" evidence="5">
    <location>
        <begin position="326"/>
        <end position="340"/>
    </location>
</feature>
<dbReference type="EMBL" id="JARYMX010000004">
    <property type="protein sequence ID" value="KAJ9552837.1"/>
    <property type="molecule type" value="Genomic_DNA"/>
</dbReference>
<keyword evidence="2" id="KW-0862">Zinc</keyword>
<comment type="caution">
    <text evidence="7">The sequence shown here is derived from an EMBL/GenBank/DDBJ whole genome shotgun (WGS) entry which is preliminary data.</text>
</comment>
<evidence type="ECO:0000256" key="1">
    <source>
        <dbReference type="ARBA" id="ARBA00022750"/>
    </source>
</evidence>
<dbReference type="PANTHER" id="PTHR11439">
    <property type="entry name" value="GAG-POL-RELATED RETROTRANSPOSON"/>
    <property type="match status" value="1"/>
</dbReference>
<dbReference type="InterPro" id="IPR001584">
    <property type="entry name" value="Integrase_cat-core"/>
</dbReference>
<protein>
    <recommendedName>
        <fullName evidence="9">Retrovirus-related Pol polyprotein from transposon TNT 1-94</fullName>
    </recommendedName>
</protein>
<feature type="region of interest" description="Disordered" evidence="4">
    <location>
        <begin position="2502"/>
        <end position="2524"/>
    </location>
</feature>
<feature type="domain" description="Integrase catalytic" evidence="6">
    <location>
        <begin position="2856"/>
        <end position="2921"/>
    </location>
</feature>
<feature type="region of interest" description="Disordered" evidence="4">
    <location>
        <begin position="4758"/>
        <end position="4788"/>
    </location>
</feature>
<feature type="compositionally biased region" description="Basic and acidic residues" evidence="4">
    <location>
        <begin position="2408"/>
        <end position="2418"/>
    </location>
</feature>
<feature type="region of interest" description="Disordered" evidence="4">
    <location>
        <begin position="1602"/>
        <end position="1646"/>
    </location>
</feature>
<feature type="compositionally biased region" description="Basic and acidic residues" evidence="4">
    <location>
        <begin position="2389"/>
        <end position="2398"/>
    </location>
</feature>
<dbReference type="InterPro" id="IPR036397">
    <property type="entry name" value="RNaseH_sf"/>
</dbReference>
<feature type="compositionally biased region" description="Polar residues" evidence="4">
    <location>
        <begin position="1635"/>
        <end position="1646"/>
    </location>
</feature>
<dbReference type="SUPFAM" id="SSF53098">
    <property type="entry name" value="Ribonuclease H-like"/>
    <property type="match status" value="2"/>
</dbReference>
<dbReference type="Pfam" id="PF00665">
    <property type="entry name" value="rve"/>
    <property type="match status" value="1"/>
</dbReference>
<feature type="region of interest" description="Disordered" evidence="4">
    <location>
        <begin position="2388"/>
        <end position="2418"/>
    </location>
</feature>
<dbReference type="Proteomes" id="UP001172457">
    <property type="component" value="Chromosome 4"/>
</dbReference>
<feature type="compositionally biased region" description="Acidic residues" evidence="4">
    <location>
        <begin position="4598"/>
        <end position="4615"/>
    </location>
</feature>
<dbReference type="Pfam" id="PF07727">
    <property type="entry name" value="RVT_2"/>
    <property type="match status" value="2"/>
</dbReference>
<feature type="coiled-coil region" evidence="3">
    <location>
        <begin position="4390"/>
        <end position="4449"/>
    </location>
</feature>
<dbReference type="InterPro" id="IPR054722">
    <property type="entry name" value="PolX-like_BBD"/>
</dbReference>
<gene>
    <name evidence="7" type="ORF">OSB04_016882</name>
</gene>
<evidence type="ECO:0000259" key="6">
    <source>
        <dbReference type="PROSITE" id="PS50994"/>
    </source>
</evidence>
<feature type="region of interest" description="Disordered" evidence="4">
    <location>
        <begin position="5008"/>
        <end position="5036"/>
    </location>
</feature>
<feature type="region of interest" description="Disordered" evidence="4">
    <location>
        <begin position="1573"/>
        <end position="1592"/>
    </location>
</feature>
<evidence type="ECO:0000256" key="4">
    <source>
        <dbReference type="SAM" id="MobiDB-lite"/>
    </source>
</evidence>
<keyword evidence="2" id="KW-0863">Zinc-finger</keyword>
<feature type="region of interest" description="Disordered" evidence="4">
    <location>
        <begin position="4592"/>
        <end position="4719"/>
    </location>
</feature>
<feature type="compositionally biased region" description="Polar residues" evidence="4">
    <location>
        <begin position="4666"/>
        <end position="4686"/>
    </location>
</feature>
<feature type="region of interest" description="Disordered" evidence="4">
    <location>
        <begin position="2035"/>
        <end position="2054"/>
    </location>
</feature>